<proteinExistence type="predicted"/>
<gene>
    <name evidence="4" type="ORF">SEMRO_114_G056300.1</name>
</gene>
<dbReference type="PANTHER" id="PTHR48050:SF13">
    <property type="entry name" value="STEROL 3-BETA-GLUCOSYLTRANSFERASE UGT80A2"/>
    <property type="match status" value="1"/>
</dbReference>
<keyword evidence="1" id="KW-0808">Transferase</keyword>
<dbReference type="Proteomes" id="UP001153069">
    <property type="component" value="Unassembled WGS sequence"/>
</dbReference>
<dbReference type="AlphaFoldDB" id="A0A9N8DF52"/>
<dbReference type="Gene3D" id="3.40.50.2000">
    <property type="entry name" value="Glycogen Phosphorylase B"/>
    <property type="match status" value="2"/>
</dbReference>
<dbReference type="InterPro" id="IPR050426">
    <property type="entry name" value="Glycosyltransferase_28"/>
</dbReference>
<reference evidence="4" key="1">
    <citation type="submission" date="2020-06" db="EMBL/GenBank/DDBJ databases">
        <authorList>
            <consortium name="Plant Systems Biology data submission"/>
        </authorList>
    </citation>
    <scope>NUCLEOTIDE SEQUENCE</scope>
    <source>
        <strain evidence="4">D6</strain>
    </source>
</reference>
<dbReference type="GO" id="GO:0016758">
    <property type="term" value="F:hexosyltransferase activity"/>
    <property type="evidence" value="ECO:0007669"/>
    <property type="project" value="InterPro"/>
</dbReference>
<feature type="compositionally biased region" description="Basic and acidic residues" evidence="2">
    <location>
        <begin position="467"/>
        <end position="487"/>
    </location>
</feature>
<dbReference type="GO" id="GO:0008194">
    <property type="term" value="F:UDP-glycosyltransferase activity"/>
    <property type="evidence" value="ECO:0007669"/>
    <property type="project" value="InterPro"/>
</dbReference>
<organism evidence="4 5">
    <name type="scientific">Seminavis robusta</name>
    <dbReference type="NCBI Taxonomy" id="568900"/>
    <lineage>
        <taxon>Eukaryota</taxon>
        <taxon>Sar</taxon>
        <taxon>Stramenopiles</taxon>
        <taxon>Ochrophyta</taxon>
        <taxon>Bacillariophyta</taxon>
        <taxon>Bacillariophyceae</taxon>
        <taxon>Bacillariophycidae</taxon>
        <taxon>Naviculales</taxon>
        <taxon>Naviculaceae</taxon>
        <taxon>Seminavis</taxon>
    </lineage>
</organism>
<dbReference type="OrthoDB" id="5835829at2759"/>
<dbReference type="Pfam" id="PF04101">
    <property type="entry name" value="Glyco_tran_28_C"/>
    <property type="match status" value="1"/>
</dbReference>
<evidence type="ECO:0000256" key="2">
    <source>
        <dbReference type="SAM" id="MobiDB-lite"/>
    </source>
</evidence>
<evidence type="ECO:0000313" key="4">
    <source>
        <dbReference type="EMBL" id="CAB9501637.1"/>
    </source>
</evidence>
<dbReference type="InterPro" id="IPR007235">
    <property type="entry name" value="Glyco_trans_28_C"/>
</dbReference>
<dbReference type="SUPFAM" id="SSF53756">
    <property type="entry name" value="UDP-Glycosyltransferase/glycogen phosphorylase"/>
    <property type="match status" value="1"/>
</dbReference>
<protein>
    <submittedName>
        <fullName evidence="4">Zeaxanthin glucosyltransferase</fullName>
    </submittedName>
</protein>
<evidence type="ECO:0000259" key="3">
    <source>
        <dbReference type="Pfam" id="PF04101"/>
    </source>
</evidence>
<evidence type="ECO:0000313" key="5">
    <source>
        <dbReference type="Proteomes" id="UP001153069"/>
    </source>
</evidence>
<dbReference type="CDD" id="cd03784">
    <property type="entry name" value="GT1_Gtf-like"/>
    <property type="match status" value="1"/>
</dbReference>
<dbReference type="InterPro" id="IPR002213">
    <property type="entry name" value="UDP_glucos_trans"/>
</dbReference>
<keyword evidence="5" id="KW-1185">Reference proteome</keyword>
<feature type="domain" description="Glycosyl transferase family 28 C-terminal" evidence="3">
    <location>
        <begin position="279"/>
        <end position="418"/>
    </location>
</feature>
<sequence>MHIVIIAPPYHGHLTSGASLGGALKKARGHSVTFVASAKGQRYAEREELDFVELVGHDQAMEEGDQRLASLSGIDAVRCTSECLVHYATLLLRDLPGVLDTLEQPVDAILLDEILYLAATSVAEYKKIPFGVHATTVSVSHSTDVPPFTTTWDYRDAWWGRLRDTAGWMALLWQCPISSRPVVNEWRLQHGLPEIPSGMKRDGGVIQVTQQPYFLEFPKKPDTLPSHFFYTTPWHTDTTADVTSESTDDNSSFPFDKLDASKPLIYASLGTVQNQSKQVYQNICQACLELLQEQHELQLVLALGKKGVAVEDIIPPMADNDNNNILVVDFAPQLQLLDRASMVITHCGMNTTLETMARGIPALAIPITNDQPGVAARWRSLGAVMVLDSPAQATTVRIQQAIRALLPEASTYRQAAKTLQRRLQEETPNLDETAHLIELAFSANQEAKEKKEGGSDYNNVPLTTNDSRAKEILKGKQVEPPKRKRIE</sequence>
<comment type="caution">
    <text evidence="4">The sequence shown here is derived from an EMBL/GenBank/DDBJ whole genome shotgun (WGS) entry which is preliminary data.</text>
</comment>
<accession>A0A9N8DF52</accession>
<dbReference type="PANTHER" id="PTHR48050">
    <property type="entry name" value="STEROL 3-BETA-GLUCOSYLTRANSFERASE"/>
    <property type="match status" value="1"/>
</dbReference>
<feature type="region of interest" description="Disordered" evidence="2">
    <location>
        <begin position="445"/>
        <end position="487"/>
    </location>
</feature>
<feature type="compositionally biased region" description="Polar residues" evidence="2">
    <location>
        <begin position="456"/>
        <end position="466"/>
    </location>
</feature>
<dbReference type="EMBL" id="CAICTM010000113">
    <property type="protein sequence ID" value="CAB9501637.1"/>
    <property type="molecule type" value="Genomic_DNA"/>
</dbReference>
<evidence type="ECO:0000256" key="1">
    <source>
        <dbReference type="ARBA" id="ARBA00022679"/>
    </source>
</evidence>
<name>A0A9N8DF52_9STRA</name>